<feature type="binding site" evidence="9">
    <location>
        <position position="69"/>
    </location>
    <ligand>
        <name>ATP</name>
        <dbReference type="ChEBI" id="CHEBI:30616"/>
    </ligand>
</feature>
<dbReference type="GO" id="GO:0048476">
    <property type="term" value="C:Holliday junction resolvase complex"/>
    <property type="evidence" value="ECO:0007669"/>
    <property type="project" value="UniProtKB-UniRule"/>
</dbReference>
<feature type="binding site" evidence="9">
    <location>
        <position position="318"/>
    </location>
    <ligand>
        <name>DNA</name>
        <dbReference type="ChEBI" id="CHEBI:16991"/>
    </ligand>
</feature>
<comment type="similarity">
    <text evidence="9">Belongs to the RuvB family.</text>
</comment>
<dbReference type="GO" id="GO:0005524">
    <property type="term" value="F:ATP binding"/>
    <property type="evidence" value="ECO:0007669"/>
    <property type="project" value="UniProtKB-UniRule"/>
</dbReference>
<dbReference type="Gene3D" id="1.10.8.60">
    <property type="match status" value="1"/>
</dbReference>
<dbReference type="InterPro" id="IPR003593">
    <property type="entry name" value="AAA+_ATPase"/>
</dbReference>
<evidence type="ECO:0000256" key="4">
    <source>
        <dbReference type="ARBA" id="ARBA00022801"/>
    </source>
</evidence>
<keyword evidence="2 9" id="KW-0547">Nucleotide-binding</keyword>
<name>A0A809RG40_9BACT</name>
<dbReference type="Proteomes" id="UP000662873">
    <property type="component" value="Chromosome"/>
</dbReference>
<feature type="binding site" evidence="9">
    <location>
        <position position="221"/>
    </location>
    <ligand>
        <name>ATP</name>
        <dbReference type="ChEBI" id="CHEBI:30616"/>
    </ligand>
</feature>
<feature type="binding site" evidence="9">
    <location>
        <position position="174"/>
    </location>
    <ligand>
        <name>ATP</name>
        <dbReference type="ChEBI" id="CHEBI:30616"/>
    </ligand>
</feature>
<feature type="region of interest" description="Disordered" evidence="10">
    <location>
        <begin position="1"/>
        <end position="21"/>
    </location>
</feature>
<evidence type="ECO:0000256" key="10">
    <source>
        <dbReference type="SAM" id="MobiDB-lite"/>
    </source>
</evidence>
<evidence type="ECO:0000256" key="3">
    <source>
        <dbReference type="ARBA" id="ARBA00022763"/>
    </source>
</evidence>
<comment type="domain">
    <text evidence="9">Has 3 domains, the large (RuvB-L) and small ATPase (RuvB-S) domains and the C-terminal head (RuvB-H) domain. The head domain binds DNA, while the ATPase domains jointly bind ATP, ADP or are empty depending on the state of the subunit in the translocation cycle. During a single DNA translocation step the structure of each domain remains the same, but their relative positions change.</text>
</comment>
<keyword evidence="4 9" id="KW-0378">Hydrolase</keyword>
<reference evidence="12" key="1">
    <citation type="journal article" name="DNA Res.">
        <title>The physiological potential of anammox bacteria as revealed by their core genome structure.</title>
        <authorList>
            <person name="Okubo T."/>
            <person name="Toyoda A."/>
            <person name="Fukuhara K."/>
            <person name="Uchiyama I."/>
            <person name="Harigaya Y."/>
            <person name="Kuroiwa M."/>
            <person name="Suzuki T."/>
            <person name="Murakami Y."/>
            <person name="Suwa Y."/>
            <person name="Takami H."/>
        </authorList>
    </citation>
    <scope>NUCLEOTIDE SEQUENCE</scope>
    <source>
        <strain evidence="12">317325-2</strain>
    </source>
</reference>
<dbReference type="SUPFAM" id="SSF52540">
    <property type="entry name" value="P-loop containing nucleoside triphosphate hydrolases"/>
    <property type="match status" value="1"/>
</dbReference>
<dbReference type="InterPro" id="IPR036390">
    <property type="entry name" value="WH_DNA-bd_sf"/>
</dbReference>
<dbReference type="NCBIfam" id="NF000868">
    <property type="entry name" value="PRK00080.1"/>
    <property type="match status" value="1"/>
</dbReference>
<dbReference type="PANTHER" id="PTHR42848:SF1">
    <property type="entry name" value="HOLLIDAY JUNCTION BRANCH MIGRATION COMPLEX SUBUNIT RUVB"/>
    <property type="match status" value="1"/>
</dbReference>
<feature type="domain" description="AAA+ ATPase" evidence="11">
    <location>
        <begin position="54"/>
        <end position="185"/>
    </location>
</feature>
<evidence type="ECO:0000256" key="5">
    <source>
        <dbReference type="ARBA" id="ARBA00022840"/>
    </source>
</evidence>
<keyword evidence="5 9" id="KW-0067">ATP-binding</keyword>
<comment type="subunit">
    <text evidence="9">Homohexamer. Forms an RuvA(8)-RuvB(12)-Holliday junction (HJ) complex. HJ DNA is sandwiched between 2 RuvA tetramers; dsDNA enters through RuvA and exits via RuvB. An RuvB hexamer assembles on each DNA strand where it exits the tetramer. Each RuvB hexamer is contacted by two RuvA subunits (via domain III) on 2 adjacent RuvB subunits; this complex drives branch migration. In the full resolvosome a probable DNA-RuvA(4)-RuvB(12)-RuvC(2) complex forms which resolves the HJ.</text>
</comment>
<dbReference type="Pfam" id="PF05491">
    <property type="entry name" value="WHD_RuvB"/>
    <property type="match status" value="1"/>
</dbReference>
<dbReference type="InterPro" id="IPR004605">
    <property type="entry name" value="DNA_helicase_Holl-junc_RuvB"/>
</dbReference>
<comment type="catalytic activity">
    <reaction evidence="9">
        <text>ATP + H2O = ADP + phosphate + H(+)</text>
        <dbReference type="Rhea" id="RHEA:13065"/>
        <dbReference type="ChEBI" id="CHEBI:15377"/>
        <dbReference type="ChEBI" id="CHEBI:15378"/>
        <dbReference type="ChEBI" id="CHEBI:30616"/>
        <dbReference type="ChEBI" id="CHEBI:43474"/>
        <dbReference type="ChEBI" id="CHEBI:456216"/>
    </reaction>
</comment>
<feature type="binding site" evidence="9">
    <location>
        <position position="69"/>
    </location>
    <ligand>
        <name>Mg(2+)</name>
        <dbReference type="ChEBI" id="CHEBI:18420"/>
    </ligand>
</feature>
<keyword evidence="6 9" id="KW-0238">DNA-binding</keyword>
<dbReference type="SMART" id="SM00382">
    <property type="entry name" value="AAA"/>
    <property type="match status" value="1"/>
</dbReference>
<comment type="subcellular location">
    <subcellularLocation>
        <location evidence="9">Cytoplasm</location>
    </subcellularLocation>
</comment>
<evidence type="ECO:0000256" key="9">
    <source>
        <dbReference type="HAMAP-Rule" id="MF_00016"/>
    </source>
</evidence>
<dbReference type="InterPro" id="IPR008824">
    <property type="entry name" value="RuvB-like_N"/>
</dbReference>
<dbReference type="InterPro" id="IPR008823">
    <property type="entry name" value="RuvB_wg_C"/>
</dbReference>
<dbReference type="Pfam" id="PF05496">
    <property type="entry name" value="RuvB_N"/>
    <property type="match status" value="1"/>
</dbReference>
<feature type="binding site" evidence="9">
    <location>
        <position position="70"/>
    </location>
    <ligand>
        <name>ATP</name>
        <dbReference type="ChEBI" id="CHEBI:30616"/>
    </ligand>
</feature>
<feature type="binding site" evidence="9">
    <location>
        <position position="68"/>
    </location>
    <ligand>
        <name>ATP</name>
        <dbReference type="ChEBI" id="CHEBI:30616"/>
    </ligand>
</feature>
<feature type="binding site" evidence="9">
    <location>
        <position position="184"/>
    </location>
    <ligand>
        <name>ATP</name>
        <dbReference type="ChEBI" id="CHEBI:30616"/>
    </ligand>
</feature>
<evidence type="ECO:0000256" key="2">
    <source>
        <dbReference type="ARBA" id="ARBA00022741"/>
    </source>
</evidence>
<keyword evidence="3 9" id="KW-0227">DNA damage</keyword>
<evidence type="ECO:0000259" key="11">
    <source>
        <dbReference type="SMART" id="SM00382"/>
    </source>
</evidence>
<feature type="binding site" evidence="9">
    <location>
        <position position="313"/>
    </location>
    <ligand>
        <name>DNA</name>
        <dbReference type="ChEBI" id="CHEBI:16991"/>
    </ligand>
</feature>
<dbReference type="EC" id="3.6.4.-" evidence="9"/>
<evidence type="ECO:0000313" key="12">
    <source>
        <dbReference type="EMBL" id="BBO23425.1"/>
    </source>
</evidence>
<dbReference type="GO" id="GO:0016787">
    <property type="term" value="F:hydrolase activity"/>
    <property type="evidence" value="ECO:0007669"/>
    <property type="project" value="UniProtKB-KW"/>
</dbReference>
<dbReference type="InterPro" id="IPR036388">
    <property type="entry name" value="WH-like_DNA-bd_sf"/>
</dbReference>
<dbReference type="EMBL" id="AP021858">
    <property type="protein sequence ID" value="BBO23425.1"/>
    <property type="molecule type" value="Genomic_DNA"/>
</dbReference>
<keyword evidence="12" id="KW-0347">Helicase</keyword>
<keyword evidence="7 9" id="KW-0233">DNA recombination</keyword>
<sequence>MDRTNTQLTPELETGERTAETSLRPRKLSEFIGQPKIKENLAVFLEAARGRGEPMDHLLLYGPPGLGKTTIAHIVAEEMGVEIHVTSGPAIERAGDLVGILTNIESGAVLFIDEIHRLGRSVEEILYPAMEDYKVDILIGKGPAARSIRLDLPPITVIGATTRQGLLTGPLRDRFGIVTHFPFYDEQALFEIVCRSAAILGMVVESDGAHEIARRSRGTPRIANRLLRRVRDFAQVAGKAAIDDGIAESALAQLEVDETGLDRVDRLLLETIILKFEGGPVGIETLAAATGEDAGTIEDVYEPYLMQQGFLQRTPRGRCVTSRAYLHMGLTPPQKRRERGLFEEDDPKNG</sequence>
<evidence type="ECO:0000256" key="8">
    <source>
        <dbReference type="ARBA" id="ARBA00023204"/>
    </source>
</evidence>
<organism evidence="12 13">
    <name type="scientific">Candidatus Nitrosymbiomonas proteolyticus</name>
    <dbReference type="NCBI Taxonomy" id="2608984"/>
    <lineage>
        <taxon>Bacteria</taxon>
        <taxon>Bacillati</taxon>
        <taxon>Armatimonadota</taxon>
        <taxon>Armatimonadota incertae sedis</taxon>
        <taxon>Candidatus Nitrosymbiomonas</taxon>
    </lineage>
</organism>
<dbReference type="CDD" id="cd00009">
    <property type="entry name" value="AAA"/>
    <property type="match status" value="1"/>
</dbReference>
<dbReference type="GO" id="GO:0006310">
    <property type="term" value="P:DNA recombination"/>
    <property type="evidence" value="ECO:0007669"/>
    <property type="project" value="UniProtKB-UniRule"/>
</dbReference>
<feature type="region of interest" description="Head domain (RuvB-H)" evidence="9">
    <location>
        <begin position="258"/>
        <end position="350"/>
    </location>
</feature>
<comment type="function">
    <text evidence="9">The RuvA-RuvB-RuvC complex processes Holliday junction (HJ) DNA during genetic recombination and DNA repair, while the RuvA-RuvB complex plays an important role in the rescue of blocked DNA replication forks via replication fork reversal (RFR). RuvA specifically binds to HJ cruciform DNA, conferring on it an open structure. The RuvB hexamer acts as an ATP-dependent pump, pulling dsDNA into and through the RuvAB complex. RuvB forms 2 homohexamers on either side of HJ DNA bound by 1 or 2 RuvA tetramers; 4 subunits per hexamer contact DNA at a time. Coordinated motions by a converter formed by DNA-disengaged RuvB subunits stimulates ATP hydrolysis and nucleotide exchange. Immobilization of the converter enables RuvB to convert the ATP-contained energy into a lever motion, pulling 2 nucleotides of DNA out of the RuvA tetramer per ATP hydrolyzed, thus driving DNA branch migration. The RuvB motors rotate together with the DNA substrate, which together with the progressing nucleotide cycle form the mechanistic basis for DNA recombination by continuous HJ branch migration. Branch migration allows RuvC to scan DNA until it finds its consensus sequence, where it cleaves and resolves cruciform DNA.</text>
</comment>
<dbReference type="PANTHER" id="PTHR42848">
    <property type="match status" value="1"/>
</dbReference>
<feature type="binding site" evidence="9">
    <location>
        <position position="23"/>
    </location>
    <ligand>
        <name>ATP</name>
        <dbReference type="ChEBI" id="CHEBI:30616"/>
    </ligand>
</feature>
<dbReference type="NCBIfam" id="TIGR00635">
    <property type="entry name" value="ruvB"/>
    <property type="match status" value="1"/>
</dbReference>
<dbReference type="HAMAP" id="MF_00016">
    <property type="entry name" value="DNA_HJ_migration_RuvB"/>
    <property type="match status" value="1"/>
</dbReference>
<protein>
    <recommendedName>
        <fullName evidence="9">Holliday junction branch migration complex subunit RuvB</fullName>
        <ecNumber evidence="9">3.6.4.-</ecNumber>
    </recommendedName>
</protein>
<dbReference type="GO" id="GO:0005737">
    <property type="term" value="C:cytoplasm"/>
    <property type="evidence" value="ECO:0007669"/>
    <property type="project" value="UniProtKB-SubCell"/>
</dbReference>
<evidence type="ECO:0000256" key="1">
    <source>
        <dbReference type="ARBA" id="ARBA00022490"/>
    </source>
</evidence>
<feature type="binding site" evidence="9">
    <location>
        <begin position="131"/>
        <end position="133"/>
    </location>
    <ligand>
        <name>ATP</name>
        <dbReference type="ChEBI" id="CHEBI:30616"/>
    </ligand>
</feature>
<comment type="caution">
    <text evidence="9">Lacks conserved residue(s) required for the propagation of feature annotation.</text>
</comment>
<feature type="region of interest" description="Small ATPAse domain (RuvB-S)" evidence="9">
    <location>
        <begin position="185"/>
        <end position="255"/>
    </location>
</feature>
<gene>
    <name evidence="9" type="primary">ruvB</name>
    <name evidence="12" type="ORF">NPRO_10200</name>
</gene>
<dbReference type="Pfam" id="PF17864">
    <property type="entry name" value="AAA_lid_4"/>
    <property type="match status" value="1"/>
</dbReference>
<feature type="binding site" evidence="9">
    <location>
        <position position="65"/>
    </location>
    <ligand>
        <name>ATP</name>
        <dbReference type="ChEBI" id="CHEBI:30616"/>
    </ligand>
</feature>
<dbReference type="SUPFAM" id="SSF46785">
    <property type="entry name" value="Winged helix' DNA-binding domain"/>
    <property type="match status" value="1"/>
</dbReference>
<evidence type="ECO:0000256" key="6">
    <source>
        <dbReference type="ARBA" id="ARBA00023125"/>
    </source>
</evidence>
<proteinExistence type="inferred from homology"/>
<dbReference type="GO" id="GO:0000400">
    <property type="term" value="F:four-way junction DNA binding"/>
    <property type="evidence" value="ECO:0007669"/>
    <property type="project" value="UniProtKB-UniRule"/>
</dbReference>
<dbReference type="KEGG" id="npy:NPRO_10200"/>
<accession>A0A809RG40</accession>
<keyword evidence="8 9" id="KW-0234">DNA repair</keyword>
<dbReference type="InterPro" id="IPR027417">
    <property type="entry name" value="P-loop_NTPase"/>
</dbReference>
<dbReference type="AlphaFoldDB" id="A0A809RG40"/>
<feature type="binding site" evidence="9">
    <location>
        <position position="24"/>
    </location>
    <ligand>
        <name>ATP</name>
        <dbReference type="ChEBI" id="CHEBI:30616"/>
    </ligand>
</feature>
<dbReference type="PRINTS" id="PR00830">
    <property type="entry name" value="ENDOLAPTASE"/>
</dbReference>
<keyword evidence="1 9" id="KW-0963">Cytoplasm</keyword>
<dbReference type="Gene3D" id="3.40.50.300">
    <property type="entry name" value="P-loop containing nucleotide triphosphate hydrolases"/>
    <property type="match status" value="1"/>
</dbReference>
<dbReference type="InterPro" id="IPR041445">
    <property type="entry name" value="AAA_lid_4"/>
</dbReference>
<evidence type="ECO:0000256" key="7">
    <source>
        <dbReference type="ARBA" id="ARBA00023172"/>
    </source>
</evidence>
<evidence type="ECO:0000313" key="13">
    <source>
        <dbReference type="Proteomes" id="UP000662873"/>
    </source>
</evidence>
<dbReference type="GO" id="GO:0009378">
    <property type="term" value="F:four-way junction helicase activity"/>
    <property type="evidence" value="ECO:0007669"/>
    <property type="project" value="InterPro"/>
</dbReference>
<dbReference type="Gene3D" id="1.10.10.10">
    <property type="entry name" value="Winged helix-like DNA-binding domain superfamily/Winged helix DNA-binding domain"/>
    <property type="match status" value="1"/>
</dbReference>
<dbReference type="GO" id="GO:0006281">
    <property type="term" value="P:DNA repair"/>
    <property type="evidence" value="ECO:0007669"/>
    <property type="project" value="UniProtKB-UniRule"/>
</dbReference>